<dbReference type="Proteomes" id="UP000241167">
    <property type="component" value="Unassembled WGS sequence"/>
</dbReference>
<proteinExistence type="predicted"/>
<accession>A0A2P7QYB9</accession>
<name>A0A2P7QYB9_9SPHN</name>
<sequence>MPRDDRPYYLARAEWELARARASAHPDAARAHALLAGYYFDRVYGDPPTDEVGEQLRAAE</sequence>
<protein>
    <submittedName>
        <fullName evidence="1">Uncharacterized protein</fullName>
    </submittedName>
</protein>
<comment type="caution">
    <text evidence="1">The sequence shown here is derived from an EMBL/GenBank/DDBJ whole genome shotgun (WGS) entry which is preliminary data.</text>
</comment>
<evidence type="ECO:0000313" key="1">
    <source>
        <dbReference type="EMBL" id="PSJ42960.1"/>
    </source>
</evidence>
<gene>
    <name evidence="1" type="ORF">C7I55_00640</name>
</gene>
<dbReference type="RefSeq" id="WP_106510977.1">
    <property type="nucleotide sequence ID" value="NZ_PXYI01000001.1"/>
</dbReference>
<evidence type="ECO:0000313" key="2">
    <source>
        <dbReference type="Proteomes" id="UP000241167"/>
    </source>
</evidence>
<dbReference type="EMBL" id="PXYI01000001">
    <property type="protein sequence ID" value="PSJ42960.1"/>
    <property type="molecule type" value="Genomic_DNA"/>
</dbReference>
<reference evidence="1 2" key="1">
    <citation type="submission" date="2018-03" db="EMBL/GenBank/DDBJ databases">
        <title>The draft genome of Sphingosinicella sp. GL-C-18.</title>
        <authorList>
            <person name="Liu L."/>
            <person name="Li L."/>
            <person name="Liang L."/>
            <person name="Zhang X."/>
            <person name="Wang T."/>
        </authorList>
    </citation>
    <scope>NUCLEOTIDE SEQUENCE [LARGE SCALE GENOMIC DNA]</scope>
    <source>
        <strain evidence="1 2">GL-C-18</strain>
    </source>
</reference>
<organism evidence="1 2">
    <name type="scientific">Allosphingosinicella deserti</name>
    <dbReference type="NCBI Taxonomy" id="2116704"/>
    <lineage>
        <taxon>Bacteria</taxon>
        <taxon>Pseudomonadati</taxon>
        <taxon>Pseudomonadota</taxon>
        <taxon>Alphaproteobacteria</taxon>
        <taxon>Sphingomonadales</taxon>
        <taxon>Sphingomonadaceae</taxon>
        <taxon>Allosphingosinicella</taxon>
    </lineage>
</organism>
<keyword evidence="2" id="KW-1185">Reference proteome</keyword>
<dbReference type="AlphaFoldDB" id="A0A2P7QYB9"/>